<keyword evidence="4" id="KW-1185">Reference proteome</keyword>
<keyword evidence="2" id="KW-0472">Membrane</keyword>
<proteinExistence type="predicted"/>
<evidence type="ECO:0000256" key="2">
    <source>
        <dbReference type="SAM" id="Phobius"/>
    </source>
</evidence>
<keyword evidence="2" id="KW-1133">Transmembrane helix</keyword>
<evidence type="ECO:0000256" key="1">
    <source>
        <dbReference type="SAM" id="Coils"/>
    </source>
</evidence>
<feature type="transmembrane region" description="Helical" evidence="2">
    <location>
        <begin position="6"/>
        <end position="28"/>
    </location>
</feature>
<feature type="coiled-coil region" evidence="1">
    <location>
        <begin position="50"/>
        <end position="98"/>
    </location>
</feature>
<reference evidence="3 4" key="1">
    <citation type="journal article" date="2017" name="Viruses">
        <title>Phage Biodiversity in Artisanal Cheese Wheys Reflects the Complexity of the Fermentation Process.</title>
        <authorList>
            <person name="Mahony J."/>
            <person name="Moscarelli A."/>
            <person name="Kelleher P."/>
            <person name="Lugli G.A."/>
            <person name="Ventura M."/>
            <person name="Settanni L."/>
            <person name="van Sinderen D."/>
        </authorList>
    </citation>
    <scope>NUCLEOTIDE SEQUENCE [LARGE SCALE GENOMIC DNA]</scope>
</reference>
<protein>
    <submittedName>
        <fullName evidence="3">Uncharacterized protein</fullName>
    </submittedName>
</protein>
<evidence type="ECO:0000313" key="4">
    <source>
        <dbReference type="Proteomes" id="UP000224502"/>
    </source>
</evidence>
<gene>
    <name evidence="3" type="ORF">LW31_079</name>
</gene>
<organism evidence="3 4">
    <name type="scientific">Lactococcus phage LW31</name>
    <dbReference type="NCBI Taxonomy" id="1965478"/>
    <lineage>
        <taxon>Viruses</taxon>
        <taxon>Duplodnaviria</taxon>
        <taxon>Heunggongvirae</taxon>
        <taxon>Uroviricota</taxon>
        <taxon>Caudoviricetes</taxon>
        <taxon>Teubervirus</taxon>
        <taxon>Teubervirus LW31</taxon>
    </lineage>
</organism>
<name>A0A1W6JHI6_9CAUD</name>
<dbReference type="Proteomes" id="UP000224502">
    <property type="component" value="Segment"/>
</dbReference>
<keyword evidence="1" id="KW-0175">Coiled coil</keyword>
<sequence>MEAAIIISILGTLGTLFSAIIAGMFNHLKTKSDNQLKSTETILKAQGDLIDKMSKQMETQATQIEHQSEEIAQQHTLIKSLYEKINELELVILSYKSKLGKFDQGN</sequence>
<accession>A0A1W6JHI6</accession>
<evidence type="ECO:0000313" key="3">
    <source>
        <dbReference type="EMBL" id="ARM65681.1"/>
    </source>
</evidence>
<keyword evidence="2" id="KW-0812">Transmembrane</keyword>
<dbReference type="EMBL" id="KY554762">
    <property type="protein sequence ID" value="ARM65681.1"/>
    <property type="molecule type" value="Genomic_DNA"/>
</dbReference>